<dbReference type="PANTHER" id="PTHR34154">
    <property type="entry name" value="ALKALI-SENSITIVE LINKAGE PROTEIN 1"/>
    <property type="match status" value="1"/>
</dbReference>
<feature type="chain" id="PRO_5042031210" description="Asl1-like glycosyl hydrolase catalytic domain-containing protein" evidence="1">
    <location>
        <begin position="20"/>
        <end position="255"/>
    </location>
</feature>
<evidence type="ECO:0000259" key="2">
    <source>
        <dbReference type="Pfam" id="PF11790"/>
    </source>
</evidence>
<dbReference type="InterPro" id="IPR053183">
    <property type="entry name" value="ASL1"/>
</dbReference>
<dbReference type="GO" id="GO:0071966">
    <property type="term" value="P:fungal-type cell wall polysaccharide metabolic process"/>
    <property type="evidence" value="ECO:0007669"/>
    <property type="project" value="TreeGrafter"/>
</dbReference>
<feature type="domain" description="Asl1-like glycosyl hydrolase catalytic" evidence="2">
    <location>
        <begin position="33"/>
        <end position="252"/>
    </location>
</feature>
<dbReference type="AlphaFoldDB" id="A0AAF0DG77"/>
<keyword evidence="4" id="KW-1185">Reference proteome</keyword>
<organism evidence="3 4">
    <name type="scientific">Emydomyces testavorans</name>
    <dbReference type="NCBI Taxonomy" id="2070801"/>
    <lineage>
        <taxon>Eukaryota</taxon>
        <taxon>Fungi</taxon>
        <taxon>Dikarya</taxon>
        <taxon>Ascomycota</taxon>
        <taxon>Pezizomycotina</taxon>
        <taxon>Eurotiomycetes</taxon>
        <taxon>Eurotiomycetidae</taxon>
        <taxon>Onygenales</taxon>
        <taxon>Nannizziopsiaceae</taxon>
        <taxon>Emydomyces</taxon>
    </lineage>
</organism>
<evidence type="ECO:0000256" key="1">
    <source>
        <dbReference type="SAM" id="SignalP"/>
    </source>
</evidence>
<dbReference type="Pfam" id="PF11790">
    <property type="entry name" value="Glyco_hydro_cc"/>
    <property type="match status" value="1"/>
</dbReference>
<gene>
    <name evidence="3" type="ORF">PRK78_003533</name>
</gene>
<reference evidence="3" key="1">
    <citation type="submission" date="2023-03" db="EMBL/GenBank/DDBJ databases">
        <title>Emydomyces testavorans Genome Sequence.</title>
        <authorList>
            <person name="Hoyer L."/>
        </authorList>
    </citation>
    <scope>NUCLEOTIDE SEQUENCE</scope>
    <source>
        <strain evidence="3">16-2883</strain>
    </source>
</reference>
<dbReference type="SUPFAM" id="SSF51445">
    <property type="entry name" value="(Trans)glycosidases"/>
    <property type="match status" value="1"/>
</dbReference>
<dbReference type="InterPro" id="IPR024655">
    <property type="entry name" value="Asl1_glyco_hydro_catalytic"/>
</dbReference>
<accession>A0AAF0DG77</accession>
<feature type="signal peptide" evidence="1">
    <location>
        <begin position="1"/>
        <end position="19"/>
    </location>
</feature>
<dbReference type="PANTHER" id="PTHR34154:SF10">
    <property type="entry name" value="ASL1-LIKE GLYCOSYL HYDROLASE CATALYTIC DOMAIN-CONTAINING PROTEIN"/>
    <property type="match status" value="1"/>
</dbReference>
<dbReference type="InterPro" id="IPR017853">
    <property type="entry name" value="GH"/>
</dbReference>
<protein>
    <recommendedName>
        <fullName evidence="2">Asl1-like glycosyl hydrolase catalytic domain-containing protein</fullName>
    </recommendedName>
</protein>
<dbReference type="EMBL" id="CP120628">
    <property type="protein sequence ID" value="WEW58066.1"/>
    <property type="molecule type" value="Genomic_DNA"/>
</dbReference>
<evidence type="ECO:0000313" key="4">
    <source>
        <dbReference type="Proteomes" id="UP001219355"/>
    </source>
</evidence>
<sequence length="255" mass="27440">MVSFNLAVVTSLLASTIVAVPVHQIRSGSGKRGLAYNNPEALKPFQGTSADSWAYNWGSAPGGNLNTEYVPMLWGPKFFNNWQPGNVLSSGCKDLLGFNEPDHNEQASMSPQTAVDAYKKYLTPLNGKVNLGSPAVTNGGGNMGLGWMKSFLDSCAGSCGVSFLAVHWYSPATEIEGFKQHISEAIKLANSKGIKQIWLTEFQGLGDEQAQVSFMKQVLPWLDANPGVARYSYFMADNLVSGGQLNEVGKAYATC</sequence>
<name>A0AAF0DG77_9EURO</name>
<evidence type="ECO:0000313" key="3">
    <source>
        <dbReference type="EMBL" id="WEW58066.1"/>
    </source>
</evidence>
<dbReference type="Gene3D" id="3.20.20.80">
    <property type="entry name" value="Glycosidases"/>
    <property type="match status" value="1"/>
</dbReference>
<proteinExistence type="predicted"/>
<dbReference type="Proteomes" id="UP001219355">
    <property type="component" value="Chromosome 2"/>
</dbReference>
<keyword evidence="1" id="KW-0732">Signal</keyword>
<dbReference type="GO" id="GO:0009277">
    <property type="term" value="C:fungal-type cell wall"/>
    <property type="evidence" value="ECO:0007669"/>
    <property type="project" value="TreeGrafter"/>
</dbReference>